<evidence type="ECO:0000313" key="2">
    <source>
        <dbReference type="Proteomes" id="UP000823632"/>
    </source>
</evidence>
<dbReference type="Proteomes" id="UP000823632">
    <property type="component" value="Unassembled WGS sequence"/>
</dbReference>
<dbReference type="EMBL" id="JADIND010000107">
    <property type="protein sequence ID" value="MBO8430752.1"/>
    <property type="molecule type" value="Genomic_DNA"/>
</dbReference>
<evidence type="ECO:0000313" key="1">
    <source>
        <dbReference type="EMBL" id="MBO8430752.1"/>
    </source>
</evidence>
<organism evidence="1 2">
    <name type="scientific">Candidatus Scatousia excrementipullorum</name>
    <dbReference type="NCBI Taxonomy" id="2840936"/>
    <lineage>
        <taxon>Bacteria</taxon>
        <taxon>Candidatus Scatousia</taxon>
    </lineage>
</organism>
<evidence type="ECO:0008006" key="3">
    <source>
        <dbReference type="Google" id="ProtNLM"/>
    </source>
</evidence>
<dbReference type="InterPro" id="IPR056909">
    <property type="entry name" value="SU10_portal"/>
</dbReference>
<gene>
    <name evidence="1" type="ORF">IAC76_05130</name>
</gene>
<dbReference type="AlphaFoldDB" id="A0A9D9DP69"/>
<reference evidence="1" key="2">
    <citation type="journal article" date="2021" name="PeerJ">
        <title>Extensive microbial diversity within the chicken gut microbiome revealed by metagenomics and culture.</title>
        <authorList>
            <person name="Gilroy R."/>
            <person name="Ravi A."/>
            <person name="Getino M."/>
            <person name="Pursley I."/>
            <person name="Horton D.L."/>
            <person name="Alikhan N.F."/>
            <person name="Baker D."/>
            <person name="Gharbi K."/>
            <person name="Hall N."/>
            <person name="Watson M."/>
            <person name="Adriaenssens E.M."/>
            <person name="Foster-Nyarko E."/>
            <person name="Jarju S."/>
            <person name="Secka A."/>
            <person name="Antonio M."/>
            <person name="Oren A."/>
            <person name="Chaudhuri R.R."/>
            <person name="La Ragione R."/>
            <person name="Hildebrand F."/>
            <person name="Pallen M.J."/>
        </authorList>
    </citation>
    <scope>NUCLEOTIDE SEQUENCE</scope>
    <source>
        <strain evidence="1">10192</strain>
    </source>
</reference>
<dbReference type="Pfam" id="PF23899">
    <property type="entry name" value="SU10_portal"/>
    <property type="match status" value="1"/>
</dbReference>
<reference evidence="1" key="1">
    <citation type="submission" date="2020-10" db="EMBL/GenBank/DDBJ databases">
        <authorList>
            <person name="Gilroy R."/>
        </authorList>
    </citation>
    <scope>NUCLEOTIDE SEQUENCE</scope>
    <source>
        <strain evidence="1">10192</strain>
    </source>
</reference>
<comment type="caution">
    <text evidence="1">The sequence shown here is derived from an EMBL/GenBank/DDBJ whole genome shotgun (WGS) entry which is preliminary data.</text>
</comment>
<proteinExistence type="predicted"/>
<sequence>MIIEKEDFEVKIKPEDEIILLSEICRKYDDFEDLRNQQLTDIKLVRNAIYNSHLQGQNGWNSKIELPDIYELAQTLKSHLCENLYSHPDAMFDVSGTTPETQDYANRQKAMLVNTFEQMHLENEIEKIVDSIVETGECTLFVGWETNIKQIRRAKTTEELLTVSDNKNFVLENKVVYDNAKVKYIKPEDFVFDKTNKDNWDSCAKIYRTFRTLDDIFCDKSNNLLTDEKLENLKGVVANKRLRSDEERGFEGNRLEILEYWGDIELTDGTVLKNRLITVAGRREIIRFETNPFVINPFIHANIIECPTTGRGISPLRVALVLSDISSTILNKQIDALALMINPPYLAPKGCFKGQQDVRPGKIIEYDSALMTTAPAPLSFDKAMQGWDFLSYFKSTIESATGIFKNMAGNLQTTQRTATELNYSVSGQEARLNMMLDAINRKIIIPMVQKTAEIISNFKLGNEVVRIDSHGKAVFETIDDNVRNANYIYRYGDRKATFERKSRLKEMFEVVQAFAQLPDVSEQIDWLECFKFALEQYGIENSSNFLLQDNN</sequence>
<accession>A0A9D9DP69</accession>
<name>A0A9D9DP69_9BACT</name>
<protein>
    <recommendedName>
        <fullName evidence="3">Portal protein</fullName>
    </recommendedName>
</protein>